<evidence type="ECO:0000313" key="8">
    <source>
        <dbReference type="Proteomes" id="UP000250235"/>
    </source>
</evidence>
<keyword evidence="3" id="KW-0547">Nucleotide-binding</keyword>
<accession>A0A2Z6ZVW5</accession>
<organism evidence="7 8">
    <name type="scientific">Dorcoceras hygrometricum</name>
    <dbReference type="NCBI Taxonomy" id="472368"/>
    <lineage>
        <taxon>Eukaryota</taxon>
        <taxon>Viridiplantae</taxon>
        <taxon>Streptophyta</taxon>
        <taxon>Embryophyta</taxon>
        <taxon>Tracheophyta</taxon>
        <taxon>Spermatophyta</taxon>
        <taxon>Magnoliopsida</taxon>
        <taxon>eudicotyledons</taxon>
        <taxon>Gunneridae</taxon>
        <taxon>Pentapetalae</taxon>
        <taxon>asterids</taxon>
        <taxon>lamiids</taxon>
        <taxon>Lamiales</taxon>
        <taxon>Gesneriaceae</taxon>
        <taxon>Didymocarpoideae</taxon>
        <taxon>Trichosporeae</taxon>
        <taxon>Loxocarpinae</taxon>
        <taxon>Dorcoceras</taxon>
    </lineage>
</organism>
<keyword evidence="5" id="KW-0067">ATP-binding</keyword>
<dbReference type="GO" id="GO:0004709">
    <property type="term" value="F:MAP kinase kinase kinase activity"/>
    <property type="evidence" value="ECO:0007669"/>
    <property type="project" value="TreeGrafter"/>
</dbReference>
<keyword evidence="8" id="KW-1185">Reference proteome</keyword>
<dbReference type="PANTHER" id="PTHR48016">
    <property type="entry name" value="MAP KINASE KINASE KINASE SSK2-RELATED-RELATED"/>
    <property type="match status" value="1"/>
</dbReference>
<dbReference type="AlphaFoldDB" id="A0A2Z6ZVW5"/>
<evidence type="ECO:0000256" key="3">
    <source>
        <dbReference type="ARBA" id="ARBA00022741"/>
    </source>
</evidence>
<name>A0A2Z6ZVW5_9LAMI</name>
<dbReference type="Gene3D" id="1.10.510.10">
    <property type="entry name" value="Transferase(Phosphotransferase) domain 1"/>
    <property type="match status" value="1"/>
</dbReference>
<dbReference type="Pfam" id="PF00069">
    <property type="entry name" value="Pkinase"/>
    <property type="match status" value="1"/>
</dbReference>
<dbReference type="SUPFAM" id="SSF56112">
    <property type="entry name" value="Protein kinase-like (PK-like)"/>
    <property type="match status" value="1"/>
</dbReference>
<keyword evidence="2" id="KW-0808">Transferase</keyword>
<dbReference type="PROSITE" id="PS50011">
    <property type="entry name" value="PROTEIN_KINASE_DOM"/>
    <property type="match status" value="1"/>
</dbReference>
<dbReference type="EMBL" id="KV044618">
    <property type="protein sequence ID" value="KZV07079.1"/>
    <property type="molecule type" value="Genomic_DNA"/>
</dbReference>
<proteinExistence type="inferred from homology"/>
<evidence type="ECO:0000256" key="4">
    <source>
        <dbReference type="ARBA" id="ARBA00022777"/>
    </source>
</evidence>
<keyword evidence="4 7" id="KW-0418">Kinase</keyword>
<gene>
    <name evidence="7" type="ORF">F511_45442</name>
</gene>
<dbReference type="OrthoDB" id="266718at2759"/>
<dbReference type="InterPro" id="IPR000719">
    <property type="entry name" value="Prot_kinase_dom"/>
</dbReference>
<evidence type="ECO:0000313" key="7">
    <source>
        <dbReference type="EMBL" id="KZV07079.1"/>
    </source>
</evidence>
<protein>
    <submittedName>
        <fullName evidence="7">Mitogen-activated protein kinase kinase kinase YODA-like</fullName>
    </submittedName>
</protein>
<dbReference type="GO" id="GO:0005524">
    <property type="term" value="F:ATP binding"/>
    <property type="evidence" value="ECO:0007669"/>
    <property type="project" value="UniProtKB-KW"/>
</dbReference>
<sequence length="96" mass="10637">MDKILKQYGNLGESAIRSYTKQILAGLAYLHDKNTVHRNIRGANILVDSNGCLKLVEFGMATPGSQVIFCAQEVLFQINLANAQNGRLIISDQICW</sequence>
<feature type="domain" description="Protein kinase" evidence="6">
    <location>
        <begin position="1"/>
        <end position="96"/>
    </location>
</feature>
<comment type="similarity">
    <text evidence="1">Belongs to the protein kinase superfamily. STE Ser/Thr protein kinase family. MAP kinase kinase kinase subfamily.</text>
</comment>
<dbReference type="InterPro" id="IPR050538">
    <property type="entry name" value="MAP_kinase_kinase_kinase"/>
</dbReference>
<dbReference type="InterPro" id="IPR011009">
    <property type="entry name" value="Kinase-like_dom_sf"/>
</dbReference>
<evidence type="ECO:0000256" key="5">
    <source>
        <dbReference type="ARBA" id="ARBA00022840"/>
    </source>
</evidence>
<evidence type="ECO:0000256" key="2">
    <source>
        <dbReference type="ARBA" id="ARBA00022679"/>
    </source>
</evidence>
<reference evidence="7 8" key="1">
    <citation type="journal article" date="2015" name="Proc. Natl. Acad. Sci. U.S.A.">
        <title>The resurrection genome of Boea hygrometrica: A blueprint for survival of dehydration.</title>
        <authorList>
            <person name="Xiao L."/>
            <person name="Yang G."/>
            <person name="Zhang L."/>
            <person name="Yang X."/>
            <person name="Zhao S."/>
            <person name="Ji Z."/>
            <person name="Zhou Q."/>
            <person name="Hu M."/>
            <person name="Wang Y."/>
            <person name="Chen M."/>
            <person name="Xu Y."/>
            <person name="Jin H."/>
            <person name="Xiao X."/>
            <person name="Hu G."/>
            <person name="Bao F."/>
            <person name="Hu Y."/>
            <person name="Wan P."/>
            <person name="Li L."/>
            <person name="Deng X."/>
            <person name="Kuang T."/>
            <person name="Xiang C."/>
            <person name="Zhu J.K."/>
            <person name="Oliver M.J."/>
            <person name="He Y."/>
        </authorList>
    </citation>
    <scope>NUCLEOTIDE SEQUENCE [LARGE SCALE GENOMIC DNA]</scope>
    <source>
        <strain evidence="8">cv. XS01</strain>
    </source>
</reference>
<dbReference type="GO" id="GO:0005737">
    <property type="term" value="C:cytoplasm"/>
    <property type="evidence" value="ECO:0007669"/>
    <property type="project" value="TreeGrafter"/>
</dbReference>
<evidence type="ECO:0000259" key="6">
    <source>
        <dbReference type="PROSITE" id="PS50011"/>
    </source>
</evidence>
<evidence type="ECO:0000256" key="1">
    <source>
        <dbReference type="ARBA" id="ARBA00006529"/>
    </source>
</evidence>
<dbReference type="Proteomes" id="UP000250235">
    <property type="component" value="Unassembled WGS sequence"/>
</dbReference>
<dbReference type="PANTHER" id="PTHR48016:SF17">
    <property type="entry name" value="MITOGEN-ACTIVATED PROTEIN KINASE KINASE KINASE YODA"/>
    <property type="match status" value="1"/>
</dbReference>